<name>A0ABQ6R7U2_9STAP</name>
<feature type="transmembrane region" description="Helical" evidence="1">
    <location>
        <begin position="33"/>
        <end position="53"/>
    </location>
</feature>
<keyword evidence="1" id="KW-0812">Transmembrane</keyword>
<keyword evidence="3" id="KW-1185">Reference proteome</keyword>
<evidence type="ECO:0000313" key="2">
    <source>
        <dbReference type="EMBL" id="KAA1039166.1"/>
    </source>
</evidence>
<proteinExistence type="predicted"/>
<keyword evidence="1" id="KW-0472">Membrane</keyword>
<dbReference type="Proteomes" id="UP000295735">
    <property type="component" value="Unassembled WGS sequence"/>
</dbReference>
<feature type="transmembrane region" description="Helical" evidence="1">
    <location>
        <begin position="121"/>
        <end position="143"/>
    </location>
</feature>
<evidence type="ECO:0000313" key="3">
    <source>
        <dbReference type="Proteomes" id="UP000295735"/>
    </source>
</evidence>
<feature type="transmembrane region" description="Helical" evidence="1">
    <location>
        <begin position="149"/>
        <end position="168"/>
    </location>
</feature>
<reference evidence="2 3" key="1">
    <citation type="submission" date="2019-09" db="EMBL/GenBank/DDBJ databases">
        <authorList>
            <person name="Mazhar S."/>
            <person name="Altermann E."/>
            <person name="Hill C."/>
            <person name="Mcauliffe O."/>
        </authorList>
    </citation>
    <scope>NUCLEOTIDE SEQUENCE [LARGE SCALE GENOMIC DNA]</scope>
    <source>
        <strain evidence="2 3">ATCC 51831</strain>
    </source>
</reference>
<keyword evidence="1" id="KW-1133">Transmembrane helix</keyword>
<protein>
    <submittedName>
        <fullName evidence="2">DUF3267 domain-containing protein</fullName>
    </submittedName>
</protein>
<comment type="caution">
    <text evidence="2">The sequence shown here is derived from an EMBL/GenBank/DDBJ whole genome shotgun (WGS) entry which is preliminary data.</text>
</comment>
<feature type="transmembrane region" description="Helical" evidence="1">
    <location>
        <begin position="65"/>
        <end position="88"/>
    </location>
</feature>
<gene>
    <name evidence="2" type="ORF">ERX35_008160</name>
</gene>
<organism evidence="2 3">
    <name type="scientific">Macrococcus equipercicus</name>
    <dbReference type="NCBI Taxonomy" id="69967"/>
    <lineage>
        <taxon>Bacteria</taxon>
        <taxon>Bacillati</taxon>
        <taxon>Bacillota</taxon>
        <taxon>Bacilli</taxon>
        <taxon>Bacillales</taxon>
        <taxon>Staphylococcaceae</taxon>
        <taxon>Macrococcus</taxon>
    </lineage>
</organism>
<dbReference type="InterPro" id="IPR021683">
    <property type="entry name" value="DUF3267"/>
</dbReference>
<dbReference type="Pfam" id="PF11667">
    <property type="entry name" value="DUF3267"/>
    <property type="match status" value="1"/>
</dbReference>
<dbReference type="EMBL" id="SCWC02000005">
    <property type="protein sequence ID" value="KAA1039166.1"/>
    <property type="molecule type" value="Genomic_DNA"/>
</dbReference>
<evidence type="ECO:0000256" key="1">
    <source>
        <dbReference type="SAM" id="Phobius"/>
    </source>
</evidence>
<accession>A0ABQ6R7U2</accession>
<sequence length="195" mass="22373">MRYVCPLYKQGVFIVFSCTKNFNIKTTYGIQRIVFISAIITIIVFLISFEIFISLVSNRFTDKNFLLFLFSLLAIYPVHKIIHLLAFIGDTRSLVIQKITRKSWPPLLNIRVNHPVSKLHFTIALLLPFTLITAAAVTAAVMMPQYGHYLLFIGSVNAGISFIDFIYLKYIIKTPRGTFIEERRYGLELLIKCNG</sequence>